<gene>
    <name evidence="1" type="ORF">GCM10009665_59890</name>
</gene>
<dbReference type="Gene3D" id="3.30.70.1090">
    <property type="entry name" value="Dimeric alpha+beta barrel"/>
    <property type="match status" value="1"/>
</dbReference>
<dbReference type="InterPro" id="IPR038474">
    <property type="entry name" value="Polyketide_synth_cyclase_sf"/>
</dbReference>
<dbReference type="InterPro" id="IPR006765">
    <property type="entry name" value="Polyketide_synth_cyclase"/>
</dbReference>
<sequence length="111" mass="12828">MHRTLIVAKLQPGKVEDIAGIFGDSDSTDLPHLVGVSRRTLFRFHDLYFHLVEADQDITPNLYRARSHPLYEDINTRLAACVNPYDPNWKEPKDAMATPFYVWTKDEGRIQ</sequence>
<evidence type="ECO:0000313" key="2">
    <source>
        <dbReference type="Proteomes" id="UP001500037"/>
    </source>
</evidence>
<reference evidence="1 2" key="1">
    <citation type="journal article" date="2019" name="Int. J. Syst. Evol. Microbiol.">
        <title>The Global Catalogue of Microorganisms (GCM) 10K type strain sequencing project: providing services to taxonomists for standard genome sequencing and annotation.</title>
        <authorList>
            <consortium name="The Broad Institute Genomics Platform"/>
            <consortium name="The Broad Institute Genome Sequencing Center for Infectious Disease"/>
            <person name="Wu L."/>
            <person name="Ma J."/>
        </authorList>
    </citation>
    <scope>NUCLEOTIDE SEQUENCE [LARGE SCALE GENOMIC DNA]</scope>
    <source>
        <strain evidence="1 2">JCM 13004</strain>
    </source>
</reference>
<organism evidence="1 2">
    <name type="scientific">Kitasatospora nipponensis</name>
    <dbReference type="NCBI Taxonomy" id="258049"/>
    <lineage>
        <taxon>Bacteria</taxon>
        <taxon>Bacillati</taxon>
        <taxon>Actinomycetota</taxon>
        <taxon>Actinomycetes</taxon>
        <taxon>Kitasatosporales</taxon>
        <taxon>Streptomycetaceae</taxon>
        <taxon>Kitasatospora</taxon>
    </lineage>
</organism>
<accession>A0ABN1WRU0</accession>
<protein>
    <submittedName>
        <fullName evidence="1">TcmI family type II polyketide cyclase</fullName>
    </submittedName>
</protein>
<proteinExistence type="predicted"/>
<dbReference type="Pfam" id="PF04673">
    <property type="entry name" value="Cyclase_polyket"/>
    <property type="match status" value="1"/>
</dbReference>
<dbReference type="Proteomes" id="UP001500037">
    <property type="component" value="Unassembled WGS sequence"/>
</dbReference>
<keyword evidence="2" id="KW-1185">Reference proteome</keyword>
<comment type="caution">
    <text evidence="1">The sequence shown here is derived from an EMBL/GenBank/DDBJ whole genome shotgun (WGS) entry which is preliminary data.</text>
</comment>
<dbReference type="RefSeq" id="WP_344445195.1">
    <property type="nucleotide sequence ID" value="NZ_BAAALF010000150.1"/>
</dbReference>
<dbReference type="InterPro" id="IPR011008">
    <property type="entry name" value="Dimeric_a/b-barrel"/>
</dbReference>
<name>A0ABN1WRU0_9ACTN</name>
<evidence type="ECO:0000313" key="1">
    <source>
        <dbReference type="EMBL" id="GAA1262266.1"/>
    </source>
</evidence>
<dbReference type="SUPFAM" id="SSF54909">
    <property type="entry name" value="Dimeric alpha+beta barrel"/>
    <property type="match status" value="1"/>
</dbReference>
<dbReference type="EMBL" id="BAAALF010000150">
    <property type="protein sequence ID" value="GAA1262266.1"/>
    <property type="molecule type" value="Genomic_DNA"/>
</dbReference>